<dbReference type="EMBL" id="FRAS01000013">
    <property type="protein sequence ID" value="SHL33924.1"/>
    <property type="molecule type" value="Genomic_DNA"/>
</dbReference>
<sequence>MAPHLSGKAGDVGRTGADNRLFLNAVFWVARHGCAWRALPARFGKHDTLRKRSRRWAQKGIWQRLFEAVQEPDLDWVMLDSTVVRAHAQAAGSRKKAASVTKPLAAAAAG</sequence>
<feature type="domain" description="Insertion element IS402-like" evidence="1">
    <location>
        <begin position="2"/>
        <end position="66"/>
    </location>
</feature>
<evidence type="ECO:0000259" key="1">
    <source>
        <dbReference type="Pfam" id="PF13340"/>
    </source>
</evidence>
<evidence type="ECO:0000313" key="3">
    <source>
        <dbReference type="Proteomes" id="UP000183947"/>
    </source>
</evidence>
<gene>
    <name evidence="2" type="ORF">SAMN02746009_02574</name>
</gene>
<dbReference type="PANTHER" id="PTHR46637:SF1">
    <property type="entry name" value="BLL5188 PROTEIN"/>
    <property type="match status" value="1"/>
</dbReference>
<protein>
    <submittedName>
        <fullName evidence="2">Transposase</fullName>
    </submittedName>
</protein>
<organism evidence="2 3">
    <name type="scientific">Hymenobacter psychrotolerans DSM 18569</name>
    <dbReference type="NCBI Taxonomy" id="1121959"/>
    <lineage>
        <taxon>Bacteria</taxon>
        <taxon>Pseudomonadati</taxon>
        <taxon>Bacteroidota</taxon>
        <taxon>Cytophagia</taxon>
        <taxon>Cytophagales</taxon>
        <taxon>Hymenobacteraceae</taxon>
        <taxon>Hymenobacter</taxon>
    </lineage>
</organism>
<dbReference type="STRING" id="1121959.SAMN02746009_02574"/>
<evidence type="ECO:0000313" key="2">
    <source>
        <dbReference type="EMBL" id="SHL33924.1"/>
    </source>
</evidence>
<name>A0A1M6ZU26_9BACT</name>
<keyword evidence="3" id="KW-1185">Reference proteome</keyword>
<dbReference type="AlphaFoldDB" id="A0A1M6ZU26"/>
<accession>A0A1M6ZU26</accession>
<dbReference type="InterPro" id="IPR052909">
    <property type="entry name" value="Transposase_6_like"/>
</dbReference>
<dbReference type="Pfam" id="PF13340">
    <property type="entry name" value="DUF4096"/>
    <property type="match status" value="1"/>
</dbReference>
<reference evidence="3" key="1">
    <citation type="submission" date="2016-11" db="EMBL/GenBank/DDBJ databases">
        <authorList>
            <person name="Varghese N."/>
            <person name="Submissions S."/>
        </authorList>
    </citation>
    <scope>NUCLEOTIDE SEQUENCE [LARGE SCALE GENOMIC DNA]</scope>
    <source>
        <strain evidence="3">DSM 18569</strain>
    </source>
</reference>
<dbReference type="PANTHER" id="PTHR46637">
    <property type="entry name" value="TIS1421-TRANSPOSASE PROTEIN A"/>
    <property type="match status" value="1"/>
</dbReference>
<dbReference type="Proteomes" id="UP000183947">
    <property type="component" value="Unassembled WGS sequence"/>
</dbReference>
<dbReference type="InterPro" id="IPR025161">
    <property type="entry name" value="IS402-like_dom"/>
</dbReference>
<proteinExistence type="predicted"/>